<evidence type="ECO:0000313" key="4">
    <source>
        <dbReference type="Proteomes" id="UP000287336"/>
    </source>
</evidence>
<evidence type="ECO:0000259" key="2">
    <source>
        <dbReference type="Pfam" id="PF00085"/>
    </source>
</evidence>
<proteinExistence type="predicted"/>
<name>A0A433KEM1_9GAMM</name>
<gene>
    <name evidence="3" type="ORF">ELY33_16520</name>
</gene>
<dbReference type="InterPro" id="IPR036249">
    <property type="entry name" value="Thioredoxin-like_sf"/>
</dbReference>
<comment type="caution">
    <text evidence="3">The sequence shown here is derived from an EMBL/GenBank/DDBJ whole genome shotgun (WGS) entry which is preliminary data.</text>
</comment>
<accession>A0A433KEM1</accession>
<keyword evidence="1" id="KW-0812">Transmembrane</keyword>
<evidence type="ECO:0000256" key="1">
    <source>
        <dbReference type="SAM" id="Phobius"/>
    </source>
</evidence>
<reference evidence="3 4" key="1">
    <citation type="submission" date="2018-12" db="EMBL/GenBank/DDBJ databases">
        <title>three novel Halomonas strain isolated from plants.</title>
        <authorList>
            <person name="Sun C."/>
        </authorList>
    </citation>
    <scope>NUCLEOTIDE SEQUENCE [LARGE SCALE GENOMIC DNA]</scope>
    <source>
        <strain evidence="3 4">DSM 19434</strain>
    </source>
</reference>
<organism evidence="3 4">
    <name type="scientific">Vreelandella andesensis</name>
    <dbReference type="NCBI Taxonomy" id="447567"/>
    <lineage>
        <taxon>Bacteria</taxon>
        <taxon>Pseudomonadati</taxon>
        <taxon>Pseudomonadota</taxon>
        <taxon>Gammaproteobacteria</taxon>
        <taxon>Oceanospirillales</taxon>
        <taxon>Halomonadaceae</taxon>
        <taxon>Vreelandella</taxon>
    </lineage>
</organism>
<dbReference type="Proteomes" id="UP000287336">
    <property type="component" value="Unassembled WGS sequence"/>
</dbReference>
<protein>
    <recommendedName>
        <fullName evidence="2">Thioredoxin domain-containing protein</fullName>
    </recommendedName>
</protein>
<dbReference type="Gene3D" id="3.40.30.10">
    <property type="entry name" value="Glutaredoxin"/>
    <property type="match status" value="1"/>
</dbReference>
<dbReference type="Pfam" id="PF00085">
    <property type="entry name" value="Thioredoxin"/>
    <property type="match status" value="1"/>
</dbReference>
<dbReference type="InterPro" id="IPR013766">
    <property type="entry name" value="Thioredoxin_domain"/>
</dbReference>
<dbReference type="AlphaFoldDB" id="A0A433KEM1"/>
<dbReference type="EMBL" id="RZHG01000030">
    <property type="protein sequence ID" value="RUR26714.1"/>
    <property type="molecule type" value="Genomic_DNA"/>
</dbReference>
<sequence>MKKRTANPPSRRHSKRRKITALVRKSLIIIAFLAVPIAWLIANEHTSKAESDLSVIGSGVPVAVQIHDHSCPLCQRLKANAEEAIAKSEVPPEWRIVDINTTKGADFANQYGVGHVTILLFDGHGNRQETIQGVTSVQALTSSFEQLTSSRR</sequence>
<feature type="domain" description="Thioredoxin" evidence="2">
    <location>
        <begin position="58"/>
        <end position="143"/>
    </location>
</feature>
<keyword evidence="1" id="KW-0472">Membrane</keyword>
<keyword evidence="1" id="KW-1133">Transmembrane helix</keyword>
<keyword evidence="4" id="KW-1185">Reference proteome</keyword>
<dbReference type="RefSeq" id="WP_126948999.1">
    <property type="nucleotide sequence ID" value="NZ_RZHG01000030.1"/>
</dbReference>
<feature type="transmembrane region" description="Helical" evidence="1">
    <location>
        <begin position="21"/>
        <end position="42"/>
    </location>
</feature>
<dbReference type="OrthoDB" id="6165525at2"/>
<dbReference type="SUPFAM" id="SSF52833">
    <property type="entry name" value="Thioredoxin-like"/>
    <property type="match status" value="1"/>
</dbReference>
<evidence type="ECO:0000313" key="3">
    <source>
        <dbReference type="EMBL" id="RUR26714.1"/>
    </source>
</evidence>